<keyword evidence="3" id="KW-1185">Reference proteome</keyword>
<dbReference type="PaxDb" id="3218-PP1S362_11V6.1"/>
<evidence type="ECO:0000313" key="3">
    <source>
        <dbReference type="Proteomes" id="UP000006727"/>
    </source>
</evidence>
<accession>A0A2K1K874</accession>
<evidence type="ECO:0000313" key="1">
    <source>
        <dbReference type="EMBL" id="PNR49984.1"/>
    </source>
</evidence>
<dbReference type="AlphaFoldDB" id="A0A2K1K874"/>
<reference evidence="2" key="3">
    <citation type="submission" date="2020-12" db="UniProtKB">
        <authorList>
            <consortium name="EnsemblPlants"/>
        </authorList>
    </citation>
    <scope>IDENTIFICATION</scope>
</reference>
<organism evidence="1">
    <name type="scientific">Physcomitrium patens</name>
    <name type="common">Spreading-leaved earth moss</name>
    <name type="synonym">Physcomitrella patens</name>
    <dbReference type="NCBI Taxonomy" id="3218"/>
    <lineage>
        <taxon>Eukaryota</taxon>
        <taxon>Viridiplantae</taxon>
        <taxon>Streptophyta</taxon>
        <taxon>Embryophyta</taxon>
        <taxon>Bryophyta</taxon>
        <taxon>Bryophytina</taxon>
        <taxon>Bryopsida</taxon>
        <taxon>Funariidae</taxon>
        <taxon>Funariales</taxon>
        <taxon>Funariaceae</taxon>
        <taxon>Physcomitrium</taxon>
    </lineage>
</organism>
<dbReference type="InParanoid" id="A0A2K1K874"/>
<evidence type="ECO:0000313" key="2">
    <source>
        <dbReference type="EnsemblPlants" id="Pp3c8_21110V3.1"/>
    </source>
</evidence>
<dbReference type="EMBL" id="ABEU02000008">
    <property type="protein sequence ID" value="PNR49984.1"/>
    <property type="molecule type" value="Genomic_DNA"/>
</dbReference>
<name>A0A2K1K874_PHYPA</name>
<gene>
    <name evidence="1" type="ORF">PHYPA_011881</name>
</gene>
<proteinExistence type="predicted"/>
<dbReference type="EnsemblPlants" id="Pp3c8_21110V3.1">
    <property type="protein sequence ID" value="Pp3c8_21110V3.1"/>
    <property type="gene ID" value="Pp3c8_21110"/>
</dbReference>
<protein>
    <submittedName>
        <fullName evidence="1 2">Uncharacterized protein</fullName>
    </submittedName>
</protein>
<dbReference type="Gramene" id="Pp3c8_21110V3.1">
    <property type="protein sequence ID" value="Pp3c8_21110V3.1"/>
    <property type="gene ID" value="Pp3c8_21110"/>
</dbReference>
<reference evidence="1 3" key="2">
    <citation type="journal article" date="2018" name="Plant J.">
        <title>The Physcomitrella patens chromosome-scale assembly reveals moss genome structure and evolution.</title>
        <authorList>
            <person name="Lang D."/>
            <person name="Ullrich K.K."/>
            <person name="Murat F."/>
            <person name="Fuchs J."/>
            <person name="Jenkins J."/>
            <person name="Haas F.B."/>
            <person name="Piednoel M."/>
            <person name="Gundlach H."/>
            <person name="Van Bel M."/>
            <person name="Meyberg R."/>
            <person name="Vives C."/>
            <person name="Morata J."/>
            <person name="Symeonidi A."/>
            <person name="Hiss M."/>
            <person name="Muchero W."/>
            <person name="Kamisugi Y."/>
            <person name="Saleh O."/>
            <person name="Blanc G."/>
            <person name="Decker E.L."/>
            <person name="van Gessel N."/>
            <person name="Grimwood J."/>
            <person name="Hayes R.D."/>
            <person name="Graham S.W."/>
            <person name="Gunter L.E."/>
            <person name="McDaniel S.F."/>
            <person name="Hoernstein S.N.W."/>
            <person name="Larsson A."/>
            <person name="Li F.W."/>
            <person name="Perroud P.F."/>
            <person name="Phillips J."/>
            <person name="Ranjan P."/>
            <person name="Rokshar D.S."/>
            <person name="Rothfels C.J."/>
            <person name="Schneider L."/>
            <person name="Shu S."/>
            <person name="Stevenson D.W."/>
            <person name="Thummler F."/>
            <person name="Tillich M."/>
            <person name="Villarreal Aguilar J.C."/>
            <person name="Widiez T."/>
            <person name="Wong G.K."/>
            <person name="Wymore A."/>
            <person name="Zhang Y."/>
            <person name="Zimmer A.D."/>
            <person name="Quatrano R.S."/>
            <person name="Mayer K.F.X."/>
            <person name="Goodstein D."/>
            <person name="Casacuberta J.M."/>
            <person name="Vandepoele K."/>
            <person name="Reski R."/>
            <person name="Cuming A.C."/>
            <person name="Tuskan G.A."/>
            <person name="Maumus F."/>
            <person name="Salse J."/>
            <person name="Schmutz J."/>
            <person name="Rensing S.A."/>
        </authorList>
    </citation>
    <scope>NUCLEOTIDE SEQUENCE [LARGE SCALE GENOMIC DNA]</scope>
    <source>
        <strain evidence="2 3">cv. Gransden 2004</strain>
    </source>
</reference>
<reference evidence="1 3" key="1">
    <citation type="journal article" date="2008" name="Science">
        <title>The Physcomitrella genome reveals evolutionary insights into the conquest of land by plants.</title>
        <authorList>
            <person name="Rensing S."/>
            <person name="Lang D."/>
            <person name="Zimmer A."/>
            <person name="Terry A."/>
            <person name="Salamov A."/>
            <person name="Shapiro H."/>
            <person name="Nishiyama T."/>
            <person name="Perroud P.-F."/>
            <person name="Lindquist E."/>
            <person name="Kamisugi Y."/>
            <person name="Tanahashi T."/>
            <person name="Sakakibara K."/>
            <person name="Fujita T."/>
            <person name="Oishi K."/>
            <person name="Shin-I T."/>
            <person name="Kuroki Y."/>
            <person name="Toyoda A."/>
            <person name="Suzuki Y."/>
            <person name="Hashimoto A."/>
            <person name="Yamaguchi K."/>
            <person name="Sugano A."/>
            <person name="Kohara Y."/>
            <person name="Fujiyama A."/>
            <person name="Anterola A."/>
            <person name="Aoki S."/>
            <person name="Ashton N."/>
            <person name="Barbazuk W.B."/>
            <person name="Barker E."/>
            <person name="Bennetzen J."/>
            <person name="Bezanilla M."/>
            <person name="Blankenship R."/>
            <person name="Cho S.H."/>
            <person name="Dutcher S."/>
            <person name="Estelle M."/>
            <person name="Fawcett J.A."/>
            <person name="Gundlach H."/>
            <person name="Hanada K."/>
            <person name="Heyl A."/>
            <person name="Hicks K.A."/>
            <person name="Hugh J."/>
            <person name="Lohr M."/>
            <person name="Mayer K."/>
            <person name="Melkozernov A."/>
            <person name="Murata T."/>
            <person name="Nelson D."/>
            <person name="Pils B."/>
            <person name="Prigge M."/>
            <person name="Reiss B."/>
            <person name="Renner T."/>
            <person name="Rombauts S."/>
            <person name="Rushton P."/>
            <person name="Sanderfoot A."/>
            <person name="Schween G."/>
            <person name="Shiu S.-H."/>
            <person name="Stueber K."/>
            <person name="Theodoulou F.L."/>
            <person name="Tu H."/>
            <person name="Van de Peer Y."/>
            <person name="Verrier P.J."/>
            <person name="Waters E."/>
            <person name="Wood A."/>
            <person name="Yang L."/>
            <person name="Cove D."/>
            <person name="Cuming A."/>
            <person name="Hasebe M."/>
            <person name="Lucas S."/>
            <person name="Mishler D.B."/>
            <person name="Reski R."/>
            <person name="Grigoriev I."/>
            <person name="Quatrano R.S."/>
            <person name="Boore J.L."/>
        </authorList>
    </citation>
    <scope>NUCLEOTIDE SEQUENCE [LARGE SCALE GENOMIC DNA]</scope>
    <source>
        <strain evidence="2 3">cv. Gransden 2004</strain>
    </source>
</reference>
<sequence length="66" mass="7581">MIVSFGRQIYQIFRAREASKENKSLQTKTSPALLLFEQAWKTASECPPVDFNLKPQPAKLVNSQWL</sequence>
<dbReference type="Proteomes" id="UP000006727">
    <property type="component" value="Chromosome 8"/>
</dbReference>